<feature type="signal peptide" evidence="1">
    <location>
        <begin position="1"/>
        <end position="21"/>
    </location>
</feature>
<dbReference type="InterPro" id="IPR041033">
    <property type="entry name" value="SpaA_PFL_dom_1"/>
</dbReference>
<dbReference type="Pfam" id="PF17802">
    <property type="entry name" value="SpaA"/>
    <property type="match status" value="1"/>
</dbReference>
<evidence type="ECO:0000256" key="1">
    <source>
        <dbReference type="SAM" id="SignalP"/>
    </source>
</evidence>
<evidence type="ECO:0000259" key="2">
    <source>
        <dbReference type="Pfam" id="PF17802"/>
    </source>
</evidence>
<dbReference type="InterPro" id="IPR013783">
    <property type="entry name" value="Ig-like_fold"/>
</dbReference>
<keyword evidence="4" id="KW-1185">Reference proteome</keyword>
<dbReference type="RefSeq" id="WP_194096268.1">
    <property type="nucleotide sequence ID" value="NZ_JADFTZ010000004.1"/>
</dbReference>
<evidence type="ECO:0000313" key="4">
    <source>
        <dbReference type="Proteomes" id="UP000656274"/>
    </source>
</evidence>
<evidence type="ECO:0000313" key="3">
    <source>
        <dbReference type="EMBL" id="MBE9576982.1"/>
    </source>
</evidence>
<protein>
    <recommendedName>
        <fullName evidence="2">SpaA-like prealbumin fold domain-containing protein</fullName>
    </recommendedName>
</protein>
<sequence>MKHLKFILPLFLILFACSPDSDDTAEDTRLELTVLDESSTALENIEVKLYTSQEDYDNDTNIIATSTTNANGKVTFENLQPLTYYWKTTADCYLENAIYNTVDPIVGNTLNLFSTNLTSNFRGDLIFKNNTLYNCNVTYTGPISDSQIVVPGLIIYLEGWDTGVYNFEITPTEGPNQGQTTYQTLTLNCGSQALLEIN</sequence>
<organism evidence="3 4">
    <name type="scientific">Flavobacterium proteolyticum</name>
    <dbReference type="NCBI Taxonomy" id="2911683"/>
    <lineage>
        <taxon>Bacteria</taxon>
        <taxon>Pseudomonadati</taxon>
        <taxon>Bacteroidota</taxon>
        <taxon>Flavobacteriia</taxon>
        <taxon>Flavobacteriales</taxon>
        <taxon>Flavobacteriaceae</taxon>
        <taxon>Flavobacterium</taxon>
    </lineage>
</organism>
<feature type="chain" id="PRO_5045559665" description="SpaA-like prealbumin fold domain-containing protein" evidence="1">
    <location>
        <begin position="22"/>
        <end position="198"/>
    </location>
</feature>
<dbReference type="SUPFAM" id="SSF49482">
    <property type="entry name" value="Aromatic compound dioxygenase"/>
    <property type="match status" value="1"/>
</dbReference>
<keyword evidence="1" id="KW-0732">Signal</keyword>
<gene>
    <name evidence="3" type="ORF">IM755_09710</name>
</gene>
<dbReference type="InterPro" id="IPR015889">
    <property type="entry name" value="Intradiol_dOase_core"/>
</dbReference>
<reference evidence="3 4" key="1">
    <citation type="submission" date="2020-10" db="EMBL/GenBank/DDBJ databases">
        <title>The genome sequence of Flavobacterium aquaticum 1Y8A.</title>
        <authorList>
            <person name="Liu Y."/>
        </authorList>
    </citation>
    <scope>NUCLEOTIDE SEQUENCE [LARGE SCALE GENOMIC DNA]</scope>
    <source>
        <strain evidence="3 4">1Y8A</strain>
    </source>
</reference>
<dbReference type="Proteomes" id="UP000656274">
    <property type="component" value="Unassembled WGS sequence"/>
</dbReference>
<dbReference type="Gene3D" id="2.60.40.10">
    <property type="entry name" value="Immunoglobulins"/>
    <property type="match status" value="1"/>
</dbReference>
<name>A0ABR9WTJ9_9FLAO</name>
<dbReference type="PROSITE" id="PS51257">
    <property type="entry name" value="PROKAR_LIPOPROTEIN"/>
    <property type="match status" value="1"/>
</dbReference>
<accession>A0ABR9WTJ9</accession>
<proteinExistence type="predicted"/>
<feature type="domain" description="SpaA-like prealbumin fold" evidence="2">
    <location>
        <begin position="31"/>
        <end position="86"/>
    </location>
</feature>
<dbReference type="EMBL" id="JADFTZ010000004">
    <property type="protein sequence ID" value="MBE9576982.1"/>
    <property type="molecule type" value="Genomic_DNA"/>
</dbReference>
<comment type="caution">
    <text evidence="3">The sequence shown here is derived from an EMBL/GenBank/DDBJ whole genome shotgun (WGS) entry which is preliminary data.</text>
</comment>